<dbReference type="OrthoDB" id="5761728at2"/>
<proteinExistence type="predicted"/>
<dbReference type="RefSeq" id="WP_146798965.1">
    <property type="nucleotide sequence ID" value="NZ_VOLP01000008.1"/>
</dbReference>
<evidence type="ECO:0000313" key="2">
    <source>
        <dbReference type="EMBL" id="TWX70315.1"/>
    </source>
</evidence>
<dbReference type="InterPro" id="IPR011990">
    <property type="entry name" value="TPR-like_helical_dom_sf"/>
</dbReference>
<dbReference type="AlphaFoldDB" id="A0A5C6QMT9"/>
<comment type="caution">
    <text evidence="2">The sequence shown here is derived from an EMBL/GenBank/DDBJ whole genome shotgun (WGS) entry which is preliminary data.</text>
</comment>
<dbReference type="Proteomes" id="UP000321917">
    <property type="component" value="Unassembled WGS sequence"/>
</dbReference>
<organism evidence="2 4">
    <name type="scientific">Colwellia hornerae</name>
    <dbReference type="NCBI Taxonomy" id="89402"/>
    <lineage>
        <taxon>Bacteria</taxon>
        <taxon>Pseudomonadati</taxon>
        <taxon>Pseudomonadota</taxon>
        <taxon>Gammaproteobacteria</taxon>
        <taxon>Alteromonadales</taxon>
        <taxon>Colwelliaceae</taxon>
        <taxon>Colwellia</taxon>
    </lineage>
</organism>
<dbReference type="SUPFAM" id="SSF48452">
    <property type="entry name" value="TPR-like"/>
    <property type="match status" value="1"/>
</dbReference>
<name>A0A5C6QMT9_9GAMM</name>
<evidence type="ECO:0000313" key="3">
    <source>
        <dbReference type="Proteomes" id="UP000321525"/>
    </source>
</evidence>
<protein>
    <submittedName>
        <fullName evidence="2">Tetratricopeptide repeat protein</fullName>
    </submittedName>
</protein>
<evidence type="ECO:0000313" key="1">
    <source>
        <dbReference type="EMBL" id="TWX61062.1"/>
    </source>
</evidence>
<keyword evidence="3" id="KW-1185">Reference proteome</keyword>
<evidence type="ECO:0000313" key="4">
    <source>
        <dbReference type="Proteomes" id="UP000321917"/>
    </source>
</evidence>
<reference evidence="2 4" key="1">
    <citation type="submission" date="2019-07" db="EMBL/GenBank/DDBJ databases">
        <title>Genomes of sea-ice associated Colwellia species.</title>
        <authorList>
            <person name="Bowman J.P."/>
        </authorList>
    </citation>
    <scope>NUCLEOTIDE SEQUENCE [LARGE SCALE GENOMIC DNA]</scope>
    <source>
        <strain evidence="1 3">ACAM 607</strain>
        <strain evidence="2 4">IC036</strain>
    </source>
</reference>
<dbReference type="EMBL" id="VOLR01000007">
    <property type="protein sequence ID" value="TWX61062.1"/>
    <property type="molecule type" value="Genomic_DNA"/>
</dbReference>
<accession>A0A5C6QMT9</accession>
<dbReference type="EMBL" id="VOLQ01000005">
    <property type="protein sequence ID" value="TWX70315.1"/>
    <property type="molecule type" value="Genomic_DNA"/>
</dbReference>
<dbReference type="Gene3D" id="1.25.40.10">
    <property type="entry name" value="Tetratricopeptide repeat domain"/>
    <property type="match status" value="1"/>
</dbReference>
<dbReference type="Pfam" id="PF14559">
    <property type="entry name" value="TPR_19"/>
    <property type="match status" value="1"/>
</dbReference>
<gene>
    <name evidence="1" type="ORF">ESZ26_06655</name>
    <name evidence="2" type="ORF">ESZ27_04145</name>
</gene>
<dbReference type="Proteomes" id="UP000321525">
    <property type="component" value="Unassembled WGS sequence"/>
</dbReference>
<sequence length="351" mass="38936">MDNDMPILRFTISLLLLAYIATSSPVYSESYVPKSNQSIVASWTVPKPAQQPKVFIAQLLNDASKPGLASRYYGRAGALLKPLLVANPDDLELQFYSATVLQHYHQFNQAQQLLTQILEYQPDNVAAWLMKANIHMVQGDLAAAKSACLQVLGQGSLFISSACVLEVSAEQGQVAQSYQQLINIVKIAGDIPMAQQVWLNQILADLAHRQQLTEQAIDHLSGYPLNQAPVSYLALWADIYLAQQQGQIVLETLGPIVEASDSFDDALLLRLTLAEQITKATTGVWQQRLTQRIEIRLQRNDTAHAADIAQYYLDIVPNPIKALHWAKINWQQAKLGSDERLLKRALAVQGS</sequence>